<protein>
    <submittedName>
        <fullName evidence="1">Uncharacterized protein</fullName>
    </submittedName>
</protein>
<proteinExistence type="predicted"/>
<reference evidence="1" key="1">
    <citation type="journal article" date="2021" name="Proc. Natl. Acad. Sci. U.S.A.">
        <title>A Catalog of Tens of Thousands of Viruses from Human Metagenomes Reveals Hidden Associations with Chronic Diseases.</title>
        <authorList>
            <person name="Tisza M.J."/>
            <person name="Buck C.B."/>
        </authorList>
    </citation>
    <scope>NUCLEOTIDE SEQUENCE</scope>
    <source>
        <strain evidence="1">CtRlj31</strain>
    </source>
</reference>
<dbReference type="EMBL" id="BK015081">
    <property type="protein sequence ID" value="DAD90296.1"/>
    <property type="molecule type" value="Genomic_DNA"/>
</dbReference>
<name>A0A8S5N7T2_9CAUD</name>
<sequence>MKRKRRKLAAIICALTLALSSAVPVSACTPPLKPPSVEIPDITFQPDDALKEAISNAAKNWIEKCILGTPTVEYASYYKSQSRYFSYTYAAVKWSEVENATYYKVRITKADGTWKEYDTTYTAFYSTNYTDDFVANGMDGATVKVKAYGDNDTFGCWSDNANIAIARFGY</sequence>
<organism evidence="1">
    <name type="scientific">Siphoviridae sp. ctRlj31</name>
    <dbReference type="NCBI Taxonomy" id="2826338"/>
    <lineage>
        <taxon>Viruses</taxon>
        <taxon>Duplodnaviria</taxon>
        <taxon>Heunggongvirae</taxon>
        <taxon>Uroviricota</taxon>
        <taxon>Caudoviricetes</taxon>
    </lineage>
</organism>
<accession>A0A8S5N7T2</accession>
<evidence type="ECO:0000313" key="1">
    <source>
        <dbReference type="EMBL" id="DAD90296.1"/>
    </source>
</evidence>